<dbReference type="InterPro" id="IPR000477">
    <property type="entry name" value="RT_dom"/>
</dbReference>
<sequence length="269" mass="31655">MDYITRDLQAEIPWCMLYADDIVLIGKTAPELQETFNTWFTELEKHGLRISRTKTEYMECDLGGTEELNCEIQIENTALPKVERFKYLGSMLTTDARVDEDVNHRVNTLKWRSLSGVLCDTRMPVKTKGKIYKTAVRPAMLYGAECWTALKKHEQQLHTAEMKMLRWAGGVTRLDRVRNEHIRGSFKVAPVPEKLKETRLRWYGHIMRREENYSVKTVLNIETQRRRRGRPPATWWSNVERDLKSQNLSPATTRDRISWRRCTRRPDPS</sequence>
<dbReference type="PROSITE" id="PS50878">
    <property type="entry name" value="RT_POL"/>
    <property type="match status" value="1"/>
</dbReference>
<feature type="region of interest" description="Disordered" evidence="1">
    <location>
        <begin position="247"/>
        <end position="269"/>
    </location>
</feature>
<dbReference type="SUPFAM" id="SSF56672">
    <property type="entry name" value="DNA/RNA polymerases"/>
    <property type="match status" value="1"/>
</dbReference>
<feature type="compositionally biased region" description="Basic and acidic residues" evidence="1">
    <location>
        <begin position="253"/>
        <end position="269"/>
    </location>
</feature>
<name>A0ABR3IEW4_LOXSC</name>
<evidence type="ECO:0000313" key="4">
    <source>
        <dbReference type="Proteomes" id="UP001549920"/>
    </source>
</evidence>
<gene>
    <name evidence="3" type="ORF">ABMA27_013331</name>
</gene>
<protein>
    <recommendedName>
        <fullName evidence="2">Reverse transcriptase domain-containing protein</fullName>
    </recommendedName>
</protein>
<proteinExistence type="predicted"/>
<dbReference type="PANTHER" id="PTHR46238">
    <property type="entry name" value="REVERSE TRANSCRIPTASE DOMAIN-CONTAINING PROTEIN"/>
    <property type="match status" value="1"/>
</dbReference>
<evidence type="ECO:0000313" key="3">
    <source>
        <dbReference type="EMBL" id="KAL0894806.1"/>
    </source>
</evidence>
<organism evidence="3 4">
    <name type="scientific">Loxostege sticticalis</name>
    <name type="common">Beet webworm moth</name>
    <dbReference type="NCBI Taxonomy" id="481309"/>
    <lineage>
        <taxon>Eukaryota</taxon>
        <taxon>Metazoa</taxon>
        <taxon>Ecdysozoa</taxon>
        <taxon>Arthropoda</taxon>
        <taxon>Hexapoda</taxon>
        <taxon>Insecta</taxon>
        <taxon>Pterygota</taxon>
        <taxon>Neoptera</taxon>
        <taxon>Endopterygota</taxon>
        <taxon>Lepidoptera</taxon>
        <taxon>Glossata</taxon>
        <taxon>Ditrysia</taxon>
        <taxon>Pyraloidea</taxon>
        <taxon>Crambidae</taxon>
        <taxon>Pyraustinae</taxon>
        <taxon>Loxostege</taxon>
    </lineage>
</organism>
<dbReference type="Proteomes" id="UP001549920">
    <property type="component" value="Unassembled WGS sequence"/>
</dbReference>
<feature type="domain" description="Reverse transcriptase" evidence="2">
    <location>
        <begin position="1"/>
        <end position="92"/>
    </location>
</feature>
<evidence type="ECO:0000256" key="1">
    <source>
        <dbReference type="SAM" id="MobiDB-lite"/>
    </source>
</evidence>
<dbReference type="EMBL" id="JBEUOH010000004">
    <property type="protein sequence ID" value="KAL0894806.1"/>
    <property type="molecule type" value="Genomic_DNA"/>
</dbReference>
<keyword evidence="4" id="KW-1185">Reference proteome</keyword>
<reference evidence="3 4" key="1">
    <citation type="submission" date="2024-06" db="EMBL/GenBank/DDBJ databases">
        <title>A chromosome-level genome assembly of beet webworm, Loxostege sticticalis.</title>
        <authorList>
            <person name="Zhang Y."/>
        </authorList>
    </citation>
    <scope>NUCLEOTIDE SEQUENCE [LARGE SCALE GENOMIC DNA]</scope>
    <source>
        <strain evidence="3">AQ026</strain>
        <tissue evidence="3">Whole body</tissue>
    </source>
</reference>
<evidence type="ECO:0000259" key="2">
    <source>
        <dbReference type="PROSITE" id="PS50878"/>
    </source>
</evidence>
<dbReference type="Pfam" id="PF00078">
    <property type="entry name" value="RVT_1"/>
    <property type="match status" value="1"/>
</dbReference>
<dbReference type="Gene3D" id="3.30.70.270">
    <property type="match status" value="1"/>
</dbReference>
<dbReference type="InterPro" id="IPR043128">
    <property type="entry name" value="Rev_trsase/Diguanyl_cyclase"/>
</dbReference>
<dbReference type="PANTHER" id="PTHR46238:SF8">
    <property type="entry name" value="ENDONUCLEASE_EXONUCLEASE_PHOSPHATASE DOMAIN-CONTAINING PROTEIN"/>
    <property type="match status" value="1"/>
</dbReference>
<accession>A0ABR3IEW4</accession>
<comment type="caution">
    <text evidence="3">The sequence shown here is derived from an EMBL/GenBank/DDBJ whole genome shotgun (WGS) entry which is preliminary data.</text>
</comment>
<dbReference type="InterPro" id="IPR043502">
    <property type="entry name" value="DNA/RNA_pol_sf"/>
</dbReference>